<dbReference type="GO" id="GO:0055029">
    <property type="term" value="C:nuclear DNA-directed RNA polymerase complex"/>
    <property type="evidence" value="ECO:0007669"/>
    <property type="project" value="UniProtKB-ARBA"/>
</dbReference>
<reference evidence="10" key="2">
    <citation type="submission" date="2015-01" db="EMBL/GenBank/DDBJ databases">
        <title>Evolutionary Origins and Diversification of the Mycorrhizal Mutualists.</title>
        <authorList>
            <consortium name="DOE Joint Genome Institute"/>
            <consortium name="Mycorrhizal Genomics Consortium"/>
            <person name="Kohler A."/>
            <person name="Kuo A."/>
            <person name="Nagy L.G."/>
            <person name="Floudas D."/>
            <person name="Copeland A."/>
            <person name="Barry K.W."/>
            <person name="Cichocki N."/>
            <person name="Veneault-Fourrey C."/>
            <person name="LaButti K."/>
            <person name="Lindquist E.A."/>
            <person name="Lipzen A."/>
            <person name="Lundell T."/>
            <person name="Morin E."/>
            <person name="Murat C."/>
            <person name="Riley R."/>
            <person name="Ohm R."/>
            <person name="Sun H."/>
            <person name="Tunlid A."/>
            <person name="Henrissat B."/>
            <person name="Grigoriev I.V."/>
            <person name="Hibbett D.S."/>
            <person name="Martin F."/>
        </authorList>
    </citation>
    <scope>NUCLEOTIDE SEQUENCE [LARGE SCALE GENOMIC DNA]</scope>
    <source>
        <strain evidence="10">MUT 4182</strain>
    </source>
</reference>
<accession>A0A0C3Q8D4</accession>
<dbReference type="PANTHER" id="PTHR13946:SF28">
    <property type="entry name" value="DNA-DIRECTED RNA POLYMERASES I AND III SUBUNIT RPAC2"/>
    <property type="match status" value="1"/>
</dbReference>
<evidence type="ECO:0000313" key="10">
    <source>
        <dbReference type="Proteomes" id="UP000054248"/>
    </source>
</evidence>
<dbReference type="HOGENOM" id="CLU_090381_4_1_1"/>
<keyword evidence="10" id="KW-1185">Reference proteome</keyword>
<evidence type="ECO:0000256" key="6">
    <source>
        <dbReference type="ARBA" id="ARBA00025751"/>
    </source>
</evidence>
<dbReference type="InterPro" id="IPR022905">
    <property type="entry name" value="Rpo11-like"/>
</dbReference>
<name>A0A0C3Q8D4_9AGAM</name>
<keyword evidence="3" id="KW-0240">DNA-directed RNA polymerase</keyword>
<dbReference type="InterPro" id="IPR009025">
    <property type="entry name" value="RBP11-like_dimer"/>
</dbReference>
<evidence type="ECO:0000256" key="4">
    <source>
        <dbReference type="ARBA" id="ARBA00023163"/>
    </source>
</evidence>
<dbReference type="Gene3D" id="3.30.1360.10">
    <property type="entry name" value="RNA polymerase, RBP11-like subunit"/>
    <property type="match status" value="1"/>
</dbReference>
<dbReference type="GO" id="GO:0006362">
    <property type="term" value="P:transcription elongation by RNA polymerase I"/>
    <property type="evidence" value="ECO:0007669"/>
    <property type="project" value="TreeGrafter"/>
</dbReference>
<comment type="subcellular location">
    <subcellularLocation>
        <location evidence="1">Nucleus</location>
    </subcellularLocation>
</comment>
<evidence type="ECO:0000259" key="8">
    <source>
        <dbReference type="Pfam" id="PF13656"/>
    </source>
</evidence>
<gene>
    <name evidence="9" type="ORF">M407DRAFT_243862</name>
</gene>
<dbReference type="InterPro" id="IPR008193">
    <property type="entry name" value="RNA_pol_Rpb11_13-16kDa_CS"/>
</dbReference>
<dbReference type="SUPFAM" id="SSF55257">
    <property type="entry name" value="RBP11-like subunits of RNA polymerase"/>
    <property type="match status" value="1"/>
</dbReference>
<proteinExistence type="inferred from homology"/>
<protein>
    <recommendedName>
        <fullName evidence="2">DNA-directed RNA polymerases I and III subunit RPAC2</fullName>
    </recommendedName>
</protein>
<dbReference type="GO" id="GO:0005666">
    <property type="term" value="C:RNA polymerase III complex"/>
    <property type="evidence" value="ECO:0007669"/>
    <property type="project" value="TreeGrafter"/>
</dbReference>
<sequence>MEFPPEPNDLPKISILRGAAPDLSAATYCIQEESHTLGNALRWMLMKDPRVEFCGYSVPHPSEPKIHVRIQMYDGVSSLDALLQALQNLDDLYGAIDGAYKQSYNEGKFQRFDEQEEGDTPTLPSVLDNPQLQQQYAQDASSSKP</sequence>
<dbReference type="InterPro" id="IPR036603">
    <property type="entry name" value="RBP11-like"/>
</dbReference>
<dbReference type="AlphaFoldDB" id="A0A0C3Q8D4"/>
<dbReference type="CDD" id="cd07029">
    <property type="entry name" value="RNAP_I_III_AC19"/>
    <property type="match status" value="1"/>
</dbReference>
<dbReference type="Pfam" id="PF13656">
    <property type="entry name" value="RNA_pol_L_2"/>
    <property type="match status" value="1"/>
</dbReference>
<keyword evidence="4" id="KW-0804">Transcription</keyword>
<dbReference type="GO" id="GO:0003899">
    <property type="term" value="F:DNA-directed RNA polymerase activity"/>
    <property type="evidence" value="ECO:0007669"/>
    <property type="project" value="InterPro"/>
</dbReference>
<dbReference type="PANTHER" id="PTHR13946">
    <property type="entry name" value="DNA-DIRECTED RNA POLYMERASE I,II,III"/>
    <property type="match status" value="1"/>
</dbReference>
<feature type="compositionally biased region" description="Polar residues" evidence="7">
    <location>
        <begin position="128"/>
        <end position="145"/>
    </location>
</feature>
<dbReference type="HAMAP" id="MF_00261">
    <property type="entry name" value="RNApol_arch_Rpo11"/>
    <property type="match status" value="1"/>
</dbReference>
<dbReference type="GO" id="GO:0006383">
    <property type="term" value="P:transcription by RNA polymerase III"/>
    <property type="evidence" value="ECO:0007669"/>
    <property type="project" value="TreeGrafter"/>
</dbReference>
<dbReference type="OrthoDB" id="3184106at2759"/>
<dbReference type="GO" id="GO:0046983">
    <property type="term" value="F:protein dimerization activity"/>
    <property type="evidence" value="ECO:0007669"/>
    <property type="project" value="InterPro"/>
</dbReference>
<keyword evidence="5" id="KW-0539">Nucleus</keyword>
<dbReference type="EMBL" id="KN823030">
    <property type="protein sequence ID" value="KIO26055.1"/>
    <property type="molecule type" value="Genomic_DNA"/>
</dbReference>
<evidence type="ECO:0000256" key="3">
    <source>
        <dbReference type="ARBA" id="ARBA00022478"/>
    </source>
</evidence>
<evidence type="ECO:0000313" key="9">
    <source>
        <dbReference type="EMBL" id="KIO26055.1"/>
    </source>
</evidence>
<evidence type="ECO:0000256" key="7">
    <source>
        <dbReference type="SAM" id="MobiDB-lite"/>
    </source>
</evidence>
<feature type="domain" description="DNA-directed RNA polymerase RBP11-like dimerisation" evidence="8">
    <location>
        <begin position="25"/>
        <end position="95"/>
    </location>
</feature>
<dbReference type="InterPro" id="IPR033898">
    <property type="entry name" value="RNAP_AC19"/>
</dbReference>
<comment type="similarity">
    <text evidence="6">Belongs to the archaeal Rpo11/eukaryotic RPB11/RPC19 RNA polymerase subunit family.</text>
</comment>
<dbReference type="GO" id="GO:0003677">
    <property type="term" value="F:DNA binding"/>
    <property type="evidence" value="ECO:0007669"/>
    <property type="project" value="InterPro"/>
</dbReference>
<dbReference type="PROSITE" id="PS01154">
    <property type="entry name" value="RNA_POL_L_13KD"/>
    <property type="match status" value="1"/>
</dbReference>
<evidence type="ECO:0000256" key="5">
    <source>
        <dbReference type="ARBA" id="ARBA00023242"/>
    </source>
</evidence>
<evidence type="ECO:0000256" key="2">
    <source>
        <dbReference type="ARBA" id="ARBA00022079"/>
    </source>
</evidence>
<organism evidence="9 10">
    <name type="scientific">Tulasnella calospora MUT 4182</name>
    <dbReference type="NCBI Taxonomy" id="1051891"/>
    <lineage>
        <taxon>Eukaryota</taxon>
        <taxon>Fungi</taxon>
        <taxon>Dikarya</taxon>
        <taxon>Basidiomycota</taxon>
        <taxon>Agaricomycotina</taxon>
        <taxon>Agaricomycetes</taxon>
        <taxon>Cantharellales</taxon>
        <taxon>Tulasnellaceae</taxon>
        <taxon>Tulasnella</taxon>
    </lineage>
</organism>
<dbReference type="GO" id="GO:0005736">
    <property type="term" value="C:RNA polymerase I complex"/>
    <property type="evidence" value="ECO:0007669"/>
    <property type="project" value="TreeGrafter"/>
</dbReference>
<evidence type="ECO:0000256" key="1">
    <source>
        <dbReference type="ARBA" id="ARBA00004123"/>
    </source>
</evidence>
<dbReference type="FunFam" id="3.30.1360.10:FF:000006">
    <property type="entry name" value="DNA-directed RNA polymerases I and III subunit RPAC2"/>
    <property type="match status" value="1"/>
</dbReference>
<dbReference type="Proteomes" id="UP000054248">
    <property type="component" value="Unassembled WGS sequence"/>
</dbReference>
<dbReference type="STRING" id="1051891.A0A0C3Q8D4"/>
<reference evidence="9 10" key="1">
    <citation type="submission" date="2014-04" db="EMBL/GenBank/DDBJ databases">
        <authorList>
            <consortium name="DOE Joint Genome Institute"/>
            <person name="Kuo A."/>
            <person name="Girlanda M."/>
            <person name="Perotto S."/>
            <person name="Kohler A."/>
            <person name="Nagy L.G."/>
            <person name="Floudas D."/>
            <person name="Copeland A."/>
            <person name="Barry K.W."/>
            <person name="Cichocki N."/>
            <person name="Veneault-Fourrey C."/>
            <person name="LaButti K."/>
            <person name="Lindquist E.A."/>
            <person name="Lipzen A."/>
            <person name="Lundell T."/>
            <person name="Morin E."/>
            <person name="Murat C."/>
            <person name="Sun H."/>
            <person name="Tunlid A."/>
            <person name="Henrissat B."/>
            <person name="Grigoriev I.V."/>
            <person name="Hibbett D.S."/>
            <person name="Martin F."/>
            <person name="Nordberg H.P."/>
            <person name="Cantor M.N."/>
            <person name="Hua S.X."/>
        </authorList>
    </citation>
    <scope>NUCLEOTIDE SEQUENCE [LARGE SCALE GENOMIC DNA]</scope>
    <source>
        <strain evidence="9 10">MUT 4182</strain>
    </source>
</reference>
<feature type="region of interest" description="Disordered" evidence="7">
    <location>
        <begin position="112"/>
        <end position="145"/>
    </location>
</feature>